<dbReference type="Proteomes" id="UP000466681">
    <property type="component" value="Chromosome"/>
</dbReference>
<accession>A0AAD1M5U1</accession>
<dbReference type="AlphaFoldDB" id="A0AAD1M5U1"/>
<feature type="region of interest" description="Disordered" evidence="13">
    <location>
        <begin position="407"/>
        <end position="443"/>
    </location>
</feature>
<dbReference type="CDD" id="cd14014">
    <property type="entry name" value="STKc_PknB_like"/>
    <property type="match status" value="1"/>
</dbReference>
<evidence type="ECO:0000313" key="16">
    <source>
        <dbReference type="EMBL" id="BBX00841.1"/>
    </source>
</evidence>
<dbReference type="PROSITE" id="PS00107">
    <property type="entry name" value="PROTEIN_KINASE_ATP"/>
    <property type="match status" value="1"/>
</dbReference>
<evidence type="ECO:0000256" key="4">
    <source>
        <dbReference type="ARBA" id="ARBA00022527"/>
    </source>
</evidence>
<evidence type="ECO:0000256" key="5">
    <source>
        <dbReference type="ARBA" id="ARBA00022679"/>
    </source>
</evidence>
<evidence type="ECO:0000256" key="1">
    <source>
        <dbReference type="ARBA" id="ARBA00004162"/>
    </source>
</evidence>
<dbReference type="GO" id="GO:0004674">
    <property type="term" value="F:protein serine/threonine kinase activity"/>
    <property type="evidence" value="ECO:0007669"/>
    <property type="project" value="UniProtKB-KW"/>
</dbReference>
<feature type="compositionally biased region" description="Low complexity" evidence="13">
    <location>
        <begin position="407"/>
        <end position="427"/>
    </location>
</feature>
<dbReference type="PROSITE" id="PS50011">
    <property type="entry name" value="PROTEIN_KINASE_DOM"/>
    <property type="match status" value="1"/>
</dbReference>
<keyword evidence="10 14" id="KW-1133">Transmembrane helix</keyword>
<dbReference type="Gene3D" id="3.30.200.20">
    <property type="entry name" value="Phosphorylase Kinase, domain 1"/>
    <property type="match status" value="1"/>
</dbReference>
<dbReference type="PROSITE" id="PS00108">
    <property type="entry name" value="PROTEIN_KINASE_ST"/>
    <property type="match status" value="1"/>
</dbReference>
<proteinExistence type="predicted"/>
<feature type="transmembrane region" description="Helical" evidence="14">
    <location>
        <begin position="381"/>
        <end position="404"/>
    </location>
</feature>
<evidence type="ECO:0000256" key="12">
    <source>
        <dbReference type="PROSITE-ProRule" id="PRU10141"/>
    </source>
</evidence>
<organism evidence="16 17">
    <name type="scientific">Mycolicibacterium moriokaense</name>
    <dbReference type="NCBI Taxonomy" id="39691"/>
    <lineage>
        <taxon>Bacteria</taxon>
        <taxon>Bacillati</taxon>
        <taxon>Actinomycetota</taxon>
        <taxon>Actinomycetes</taxon>
        <taxon>Mycobacteriales</taxon>
        <taxon>Mycobacteriaceae</taxon>
        <taxon>Mycolicibacterium</taxon>
    </lineage>
</organism>
<keyword evidence="3" id="KW-1003">Cell membrane</keyword>
<dbReference type="GO" id="GO:0080090">
    <property type="term" value="P:regulation of primary metabolic process"/>
    <property type="evidence" value="ECO:0007669"/>
    <property type="project" value="UniProtKB-ARBA"/>
</dbReference>
<dbReference type="RefSeq" id="WP_083148899.1">
    <property type="nucleotide sequence ID" value="NZ_AP022560.1"/>
</dbReference>
<keyword evidence="8" id="KW-0418">Kinase</keyword>
<evidence type="ECO:0000256" key="3">
    <source>
        <dbReference type="ARBA" id="ARBA00022475"/>
    </source>
</evidence>
<dbReference type="GO" id="GO:0005886">
    <property type="term" value="C:plasma membrane"/>
    <property type="evidence" value="ECO:0007669"/>
    <property type="project" value="UniProtKB-SubCell"/>
</dbReference>
<feature type="region of interest" description="Disordered" evidence="13">
    <location>
        <begin position="292"/>
        <end position="376"/>
    </location>
</feature>
<name>A0AAD1M5U1_9MYCO</name>
<dbReference type="SMART" id="SM00220">
    <property type="entry name" value="S_TKc"/>
    <property type="match status" value="1"/>
</dbReference>
<evidence type="ECO:0000259" key="15">
    <source>
        <dbReference type="PROSITE" id="PS50011"/>
    </source>
</evidence>
<evidence type="ECO:0000256" key="10">
    <source>
        <dbReference type="ARBA" id="ARBA00022989"/>
    </source>
</evidence>
<evidence type="ECO:0000256" key="13">
    <source>
        <dbReference type="SAM" id="MobiDB-lite"/>
    </source>
</evidence>
<evidence type="ECO:0000256" key="2">
    <source>
        <dbReference type="ARBA" id="ARBA00012513"/>
    </source>
</evidence>
<dbReference type="InterPro" id="IPR011009">
    <property type="entry name" value="Kinase-like_dom_sf"/>
</dbReference>
<dbReference type="KEGG" id="mmor:MMOR_17770"/>
<evidence type="ECO:0000256" key="11">
    <source>
        <dbReference type="ARBA" id="ARBA00023136"/>
    </source>
</evidence>
<dbReference type="InterPro" id="IPR017441">
    <property type="entry name" value="Protein_kinase_ATP_BS"/>
</dbReference>
<dbReference type="InterPro" id="IPR000719">
    <property type="entry name" value="Prot_kinase_dom"/>
</dbReference>
<keyword evidence="5" id="KW-0808">Transferase</keyword>
<keyword evidence="9 12" id="KW-0067">ATP-binding</keyword>
<feature type="compositionally biased region" description="Pro residues" evidence="13">
    <location>
        <begin position="347"/>
        <end position="372"/>
    </location>
</feature>
<dbReference type="SUPFAM" id="SSF56112">
    <property type="entry name" value="Protein kinase-like (PK-like)"/>
    <property type="match status" value="1"/>
</dbReference>
<evidence type="ECO:0000256" key="6">
    <source>
        <dbReference type="ARBA" id="ARBA00022692"/>
    </source>
</evidence>
<gene>
    <name evidence="16" type="ORF">MMOR_17770</name>
</gene>
<protein>
    <recommendedName>
        <fullName evidence="2">non-specific serine/threonine protein kinase</fullName>
        <ecNumber evidence="2">2.7.11.1</ecNumber>
    </recommendedName>
</protein>
<keyword evidence="7 12" id="KW-0547">Nucleotide-binding</keyword>
<dbReference type="GO" id="GO:0005524">
    <property type="term" value="F:ATP binding"/>
    <property type="evidence" value="ECO:0007669"/>
    <property type="project" value="UniProtKB-UniRule"/>
</dbReference>
<dbReference type="Pfam" id="PF00069">
    <property type="entry name" value="Pkinase"/>
    <property type="match status" value="1"/>
</dbReference>
<dbReference type="EC" id="2.7.11.1" evidence="2"/>
<dbReference type="FunFam" id="3.30.200.20:FF:000348">
    <property type="entry name" value="Serine/threonine protein kinase"/>
    <property type="match status" value="1"/>
</dbReference>
<sequence>MSDAEKESRVGTQIGPYRLRRLLGKGGMGEVYEAEDTVKDRIVALKLLPESASNDPVFRKRLQREAHSAGRLQEPHVVPIHDYGEIDGLLYVDMRMIEGQDLRKMLKAYGPLTPARAVAIVRQIASALDAAHESGVMHRDVKPENIIITRDDFAYLVDFGIANAATDEKLTELGTAVGTYAYMAPERFTRDEVTYRADIYALACVLHECLTGGQPYPGDSVSVIITAHLMHPIPKPSVERPGIPGRFDEVIARGMAKKPEDRYASAGDLAAAATAALTHQEQDQAATILQRSEAATRPVPPTPLPTPPPYSVSHTPPPGSPPTPGSYPVAQPPPPPSGPRPAAFHTGPPPSGPIGPPSGPMWSATPPPPGPPSSGGSKVPWIPLAAVAAVFVLVLGGLGIWWIVGGNDSSTSGMGTSDTSTTTMTSERTTRRTPRTTTPTQNPDSFEAKLMAALPRGYDAGVCEPASPPATGALATVDCGPASPEGGPENARYSLFADQAALDRAFDDSVAANSDLVPCPNSNADSPTTWHYTETPDKVEGRIACGVFNGRQDVTWTYNEKLLIGDAQGPDLAGLHEWWLKFA</sequence>
<evidence type="ECO:0000256" key="14">
    <source>
        <dbReference type="SAM" id="Phobius"/>
    </source>
</evidence>
<dbReference type="PANTHER" id="PTHR43289">
    <property type="entry name" value="MITOGEN-ACTIVATED PROTEIN KINASE KINASE KINASE 20-RELATED"/>
    <property type="match status" value="1"/>
</dbReference>
<reference evidence="16 17" key="1">
    <citation type="journal article" date="2019" name="Emerg. Microbes Infect.">
        <title>Comprehensive subspecies identification of 175 nontuberculous mycobacteria species based on 7547 genomic profiles.</title>
        <authorList>
            <person name="Matsumoto Y."/>
            <person name="Kinjo T."/>
            <person name="Motooka D."/>
            <person name="Nabeya D."/>
            <person name="Jung N."/>
            <person name="Uechi K."/>
            <person name="Horii T."/>
            <person name="Iida T."/>
            <person name="Fujita J."/>
            <person name="Nakamura S."/>
        </authorList>
    </citation>
    <scope>NUCLEOTIDE SEQUENCE [LARGE SCALE GENOMIC DNA]</scope>
    <source>
        <strain evidence="16 17">JCM 6375</strain>
    </source>
</reference>
<dbReference type="InterPro" id="IPR008271">
    <property type="entry name" value="Ser/Thr_kinase_AS"/>
</dbReference>
<dbReference type="EMBL" id="AP022560">
    <property type="protein sequence ID" value="BBX00841.1"/>
    <property type="molecule type" value="Genomic_DNA"/>
</dbReference>
<keyword evidence="6 14" id="KW-0812">Transmembrane</keyword>
<evidence type="ECO:0000256" key="9">
    <source>
        <dbReference type="ARBA" id="ARBA00022840"/>
    </source>
</evidence>
<dbReference type="PANTHER" id="PTHR43289:SF6">
    <property type="entry name" value="SERINE_THREONINE-PROTEIN KINASE NEKL-3"/>
    <property type="match status" value="1"/>
</dbReference>
<comment type="subcellular location">
    <subcellularLocation>
        <location evidence="1">Cell membrane</location>
        <topology evidence="1">Single-pass membrane protein</topology>
    </subcellularLocation>
</comment>
<feature type="compositionally biased region" description="Pro residues" evidence="13">
    <location>
        <begin position="298"/>
        <end position="339"/>
    </location>
</feature>
<feature type="binding site" evidence="12">
    <location>
        <position position="46"/>
    </location>
    <ligand>
        <name>ATP</name>
        <dbReference type="ChEBI" id="CHEBI:30616"/>
    </ligand>
</feature>
<keyword evidence="17" id="KW-1185">Reference proteome</keyword>
<dbReference type="PRINTS" id="PR01217">
    <property type="entry name" value="PRICHEXTENSN"/>
</dbReference>
<keyword evidence="4" id="KW-0723">Serine/threonine-protein kinase</keyword>
<dbReference type="FunFam" id="1.10.510.10:FF:000021">
    <property type="entry name" value="Serine/threonine protein kinase"/>
    <property type="match status" value="1"/>
</dbReference>
<keyword evidence="11 14" id="KW-0472">Membrane</keyword>
<dbReference type="Gene3D" id="1.10.510.10">
    <property type="entry name" value="Transferase(Phosphotransferase) domain 1"/>
    <property type="match status" value="1"/>
</dbReference>
<evidence type="ECO:0000256" key="8">
    <source>
        <dbReference type="ARBA" id="ARBA00022777"/>
    </source>
</evidence>
<evidence type="ECO:0000256" key="7">
    <source>
        <dbReference type="ARBA" id="ARBA00022741"/>
    </source>
</evidence>
<feature type="domain" description="Protein kinase" evidence="15">
    <location>
        <begin position="17"/>
        <end position="277"/>
    </location>
</feature>
<evidence type="ECO:0000313" key="17">
    <source>
        <dbReference type="Proteomes" id="UP000466681"/>
    </source>
</evidence>